<dbReference type="AlphaFoldDB" id="A0AAE0BN36"/>
<evidence type="ECO:0008006" key="3">
    <source>
        <dbReference type="Google" id="ProtNLM"/>
    </source>
</evidence>
<name>A0AAE0BN36_9CHLO</name>
<keyword evidence="2" id="KW-1185">Reference proteome</keyword>
<dbReference type="InterPro" id="IPR039556">
    <property type="entry name" value="ICL/PEPM"/>
</dbReference>
<dbReference type="EMBL" id="LGRX02034046">
    <property type="protein sequence ID" value="KAK3239024.1"/>
    <property type="molecule type" value="Genomic_DNA"/>
</dbReference>
<dbReference type="Gene3D" id="3.20.20.60">
    <property type="entry name" value="Phosphoenolpyruvate-binding domains"/>
    <property type="match status" value="1"/>
</dbReference>
<proteinExistence type="predicted"/>
<gene>
    <name evidence="1" type="ORF">CYMTET_51015</name>
</gene>
<evidence type="ECO:0000313" key="1">
    <source>
        <dbReference type="EMBL" id="KAK3239024.1"/>
    </source>
</evidence>
<comment type="caution">
    <text evidence="1">The sequence shown here is derived from an EMBL/GenBank/DDBJ whole genome shotgun (WGS) entry which is preliminary data.</text>
</comment>
<dbReference type="InterPro" id="IPR015813">
    <property type="entry name" value="Pyrv/PenolPyrv_kinase-like_dom"/>
</dbReference>
<dbReference type="PANTHER" id="PTHR42905">
    <property type="entry name" value="PHOSPHOENOLPYRUVATE CARBOXYLASE"/>
    <property type="match status" value="1"/>
</dbReference>
<dbReference type="Proteomes" id="UP001190700">
    <property type="component" value="Unassembled WGS sequence"/>
</dbReference>
<protein>
    <recommendedName>
        <fullName evidence="3">Isocitrate lyase</fullName>
    </recommendedName>
</protein>
<dbReference type="Pfam" id="PF13714">
    <property type="entry name" value="PEP_mutase"/>
    <property type="match status" value="1"/>
</dbReference>
<dbReference type="InterPro" id="IPR040442">
    <property type="entry name" value="Pyrv_kinase-like_dom_sf"/>
</dbReference>
<sequence>MVLGIVRTPWNPTATSFRPRAPNDRSNRTCRKRVAYRAAHASATNGFYNVDKVEQLKKLLSAPGIQQGPCAHDALSAKLIERGGFSMAFMSGFCVSGARLAEPDAGMISYGEMVDAGKLICDSTSIPIIGDGDTGYGNAMNVKRTVQGYARAGFAGILIEDQVAPKACGHTRNRKVVSRGEALSRVRAAADARDEGAGILIAARTDSRSACSLEEALWRVQAFRDEGADVVFIDALQSREEMEAFCKAAPFIPKMANMLEGGGSTPLLSPRELEEMGFKLVAYPLSLLGVSMRAMETALDDLKRGVVPTSPALPTFPEMQEVLGFPEYYAEEARYAVRTEDAVAADVVSGDLLATSTQSIEPELLEPEGYGGAQSRGSSLRRGLWLRLTVTNSDGVVQLDTRFPADFLGGLAGRAGTFTNFLPQVAGLDLDALLKDVPLSNVDWDSNKPQELIDVMRGGQRIQVSIDQGSGWRF</sequence>
<reference evidence="1 2" key="1">
    <citation type="journal article" date="2015" name="Genome Biol. Evol.">
        <title>Comparative Genomics of a Bacterivorous Green Alga Reveals Evolutionary Causalities and Consequences of Phago-Mixotrophic Mode of Nutrition.</title>
        <authorList>
            <person name="Burns J.A."/>
            <person name="Paasch A."/>
            <person name="Narechania A."/>
            <person name="Kim E."/>
        </authorList>
    </citation>
    <scope>NUCLEOTIDE SEQUENCE [LARGE SCALE GENOMIC DNA]</scope>
    <source>
        <strain evidence="1 2">PLY_AMNH</strain>
    </source>
</reference>
<dbReference type="GO" id="GO:0003824">
    <property type="term" value="F:catalytic activity"/>
    <property type="evidence" value="ECO:0007669"/>
    <property type="project" value="InterPro"/>
</dbReference>
<dbReference type="PANTHER" id="PTHR42905:SF2">
    <property type="entry name" value="PHOSPHOENOLPYRUVATE CARBOXYLASE FAMILY PROTEIN"/>
    <property type="match status" value="1"/>
</dbReference>
<evidence type="ECO:0000313" key="2">
    <source>
        <dbReference type="Proteomes" id="UP001190700"/>
    </source>
</evidence>
<accession>A0AAE0BN36</accession>
<organism evidence="1 2">
    <name type="scientific">Cymbomonas tetramitiformis</name>
    <dbReference type="NCBI Taxonomy" id="36881"/>
    <lineage>
        <taxon>Eukaryota</taxon>
        <taxon>Viridiplantae</taxon>
        <taxon>Chlorophyta</taxon>
        <taxon>Pyramimonadophyceae</taxon>
        <taxon>Pyramimonadales</taxon>
        <taxon>Pyramimonadaceae</taxon>
        <taxon>Cymbomonas</taxon>
    </lineage>
</organism>
<dbReference type="SUPFAM" id="SSF51621">
    <property type="entry name" value="Phosphoenolpyruvate/pyruvate domain"/>
    <property type="match status" value="1"/>
</dbReference>
<dbReference type="CDD" id="cd00377">
    <property type="entry name" value="ICL_PEPM"/>
    <property type="match status" value="1"/>
</dbReference>